<gene>
    <name evidence="2" type="ORF">ACH5RR_032948</name>
</gene>
<dbReference type="GO" id="GO:0016740">
    <property type="term" value="F:transferase activity"/>
    <property type="evidence" value="ECO:0007669"/>
    <property type="project" value="UniProtKB-KW"/>
</dbReference>
<evidence type="ECO:0000313" key="2">
    <source>
        <dbReference type="EMBL" id="KAL3507566.1"/>
    </source>
</evidence>
<protein>
    <recommendedName>
        <fullName evidence="4">Transferase</fullName>
    </recommendedName>
</protein>
<dbReference type="PANTHER" id="PTHR31896:SF12">
    <property type="entry name" value="HXXXD-TYPE ACYL-TRANSFERASE FAMILY PROTEIN"/>
    <property type="match status" value="1"/>
</dbReference>
<name>A0ABD2YLN3_9GENT</name>
<dbReference type="AlphaFoldDB" id="A0ABD2YLN3"/>
<keyword evidence="1" id="KW-0808">Transferase</keyword>
<dbReference type="PANTHER" id="PTHR31896">
    <property type="entry name" value="FAMILY REGULATORY PROTEIN, PUTATIVE (AFU_ORTHOLOGUE AFUA_3G14730)-RELATED"/>
    <property type="match status" value="1"/>
</dbReference>
<sequence length="466" mass="52380">MESPSSVRFVSECFIKPKYIREESEVPIYLSPWDLSTLFIHYIQKGFLFPKPPAFDNDQNHIQELLEKLQESLSLTLVHFYPLSGRFAMRNCETNPSSLVIYVDCKKDPGARFIHASLGLTLDDILSPTDVPQVVRSFFDHDGSISYDGITESLLSIQVTELIDGIFIGCSMNHMMGDGTSFWHFLNSWSEIFKAEGKAIAISRPPTYEKLFPEGHSPIISIPFSESKDHFISRDDKEKEKAQPEKIRERIFHFSSESVAKLKAKANAGCNASTKISSLQALSALIWICITRCRNIPPHQKTNFIMVLNNRSRFVPPVSQDNFGNYLHPLVVTTTCGELLEGGFRLAAWQLHQAVINHTDKEARKLIESWMDSPIIPRVNDSMVFDPCSILLGGSQWFNIYGNEFGLGKPIIRSGGANKFDGKVTVYPGTEGGASMDLEICLQSHVMTSLESDMEFMESASFSRSL</sequence>
<reference evidence="2 3" key="1">
    <citation type="submission" date="2024-11" db="EMBL/GenBank/DDBJ databases">
        <title>A near-complete genome assembly of Cinchona calisaya.</title>
        <authorList>
            <person name="Lian D.C."/>
            <person name="Zhao X.W."/>
            <person name="Wei L."/>
        </authorList>
    </citation>
    <scope>NUCLEOTIDE SEQUENCE [LARGE SCALE GENOMIC DNA]</scope>
    <source>
        <tissue evidence="2">Nenye</tissue>
    </source>
</reference>
<organism evidence="2 3">
    <name type="scientific">Cinchona calisaya</name>
    <dbReference type="NCBI Taxonomy" id="153742"/>
    <lineage>
        <taxon>Eukaryota</taxon>
        <taxon>Viridiplantae</taxon>
        <taxon>Streptophyta</taxon>
        <taxon>Embryophyta</taxon>
        <taxon>Tracheophyta</taxon>
        <taxon>Spermatophyta</taxon>
        <taxon>Magnoliopsida</taxon>
        <taxon>eudicotyledons</taxon>
        <taxon>Gunneridae</taxon>
        <taxon>Pentapetalae</taxon>
        <taxon>asterids</taxon>
        <taxon>lamiids</taxon>
        <taxon>Gentianales</taxon>
        <taxon>Rubiaceae</taxon>
        <taxon>Cinchonoideae</taxon>
        <taxon>Cinchoneae</taxon>
        <taxon>Cinchona</taxon>
    </lineage>
</organism>
<proteinExistence type="predicted"/>
<dbReference type="InterPro" id="IPR051283">
    <property type="entry name" value="Sec_Metabolite_Acyltrans"/>
</dbReference>
<dbReference type="Pfam" id="PF02458">
    <property type="entry name" value="Transferase"/>
    <property type="match status" value="1"/>
</dbReference>
<evidence type="ECO:0008006" key="4">
    <source>
        <dbReference type="Google" id="ProtNLM"/>
    </source>
</evidence>
<dbReference type="InterPro" id="IPR023213">
    <property type="entry name" value="CAT-like_dom_sf"/>
</dbReference>
<keyword evidence="3" id="KW-1185">Reference proteome</keyword>
<comment type="caution">
    <text evidence="2">The sequence shown here is derived from an EMBL/GenBank/DDBJ whole genome shotgun (WGS) entry which is preliminary data.</text>
</comment>
<dbReference type="Proteomes" id="UP001630127">
    <property type="component" value="Unassembled WGS sequence"/>
</dbReference>
<accession>A0ABD2YLN3</accession>
<dbReference type="Gene3D" id="3.30.559.10">
    <property type="entry name" value="Chloramphenicol acetyltransferase-like domain"/>
    <property type="match status" value="2"/>
</dbReference>
<evidence type="ECO:0000313" key="3">
    <source>
        <dbReference type="Proteomes" id="UP001630127"/>
    </source>
</evidence>
<dbReference type="EMBL" id="JBJUIK010000013">
    <property type="protein sequence ID" value="KAL3507566.1"/>
    <property type="molecule type" value="Genomic_DNA"/>
</dbReference>
<evidence type="ECO:0000256" key="1">
    <source>
        <dbReference type="ARBA" id="ARBA00022679"/>
    </source>
</evidence>